<organism evidence="1 2">
    <name type="scientific">Gossypium tomentosum</name>
    <name type="common">Hawaiian cotton</name>
    <name type="synonym">Gossypium sandvicense</name>
    <dbReference type="NCBI Taxonomy" id="34277"/>
    <lineage>
        <taxon>Eukaryota</taxon>
        <taxon>Viridiplantae</taxon>
        <taxon>Streptophyta</taxon>
        <taxon>Embryophyta</taxon>
        <taxon>Tracheophyta</taxon>
        <taxon>Spermatophyta</taxon>
        <taxon>Magnoliopsida</taxon>
        <taxon>eudicotyledons</taxon>
        <taxon>Gunneridae</taxon>
        <taxon>Pentapetalae</taxon>
        <taxon>rosids</taxon>
        <taxon>malvids</taxon>
        <taxon>Malvales</taxon>
        <taxon>Malvaceae</taxon>
        <taxon>Malvoideae</taxon>
        <taxon>Gossypium</taxon>
    </lineage>
</organism>
<dbReference type="EMBL" id="CM017627">
    <property type="protein sequence ID" value="TYH74727.1"/>
    <property type="molecule type" value="Genomic_DNA"/>
</dbReference>
<gene>
    <name evidence="1" type="ORF">ES332_D05G422100v1</name>
</gene>
<reference evidence="1 2" key="1">
    <citation type="submission" date="2019-07" db="EMBL/GenBank/DDBJ databases">
        <title>WGS assembly of Gossypium tomentosum.</title>
        <authorList>
            <person name="Chen Z.J."/>
            <person name="Sreedasyam A."/>
            <person name="Ando A."/>
            <person name="Song Q."/>
            <person name="De L."/>
            <person name="Hulse-Kemp A."/>
            <person name="Ding M."/>
            <person name="Ye W."/>
            <person name="Kirkbride R."/>
            <person name="Jenkins J."/>
            <person name="Plott C."/>
            <person name="Lovell J."/>
            <person name="Lin Y.-M."/>
            <person name="Vaughn R."/>
            <person name="Liu B."/>
            <person name="Li W."/>
            <person name="Simpson S."/>
            <person name="Scheffler B."/>
            <person name="Saski C."/>
            <person name="Grover C."/>
            <person name="Hu G."/>
            <person name="Conover J."/>
            <person name="Carlson J."/>
            <person name="Shu S."/>
            <person name="Boston L."/>
            <person name="Williams M."/>
            <person name="Peterson D."/>
            <person name="Mcgee K."/>
            <person name="Jones D."/>
            <person name="Wendel J."/>
            <person name="Stelly D."/>
            <person name="Grimwood J."/>
            <person name="Schmutz J."/>
        </authorList>
    </citation>
    <scope>NUCLEOTIDE SEQUENCE [LARGE SCALE GENOMIC DNA]</scope>
    <source>
        <strain evidence="1">7179.01</strain>
    </source>
</reference>
<evidence type="ECO:0000313" key="1">
    <source>
        <dbReference type="EMBL" id="TYH74727.1"/>
    </source>
</evidence>
<protein>
    <recommendedName>
        <fullName evidence="3">Endonuclease/exonuclease/phosphatase domain-containing protein</fullName>
    </recommendedName>
</protein>
<sequence length="134" mass="15883">MRCGYSSCLSFLFDNGVRDLGFSGPRFTWSRGNLSQHLGRVMCNLIWDSFALNCSIRNLHRLNLDHRPILVSLNPLQNRGNRPFRYLANWLLHAEFNGLVSNSWKYDMDEVKLRHEVDDILKHDELLWFQKFRT</sequence>
<dbReference type="PANTHER" id="PTHR33710:SF77">
    <property type="entry name" value="DNASE I-LIKE SUPERFAMILY PROTEIN"/>
    <property type="match status" value="1"/>
</dbReference>
<keyword evidence="2" id="KW-1185">Reference proteome</keyword>
<dbReference type="AlphaFoldDB" id="A0A5D2L5W9"/>
<evidence type="ECO:0008006" key="3">
    <source>
        <dbReference type="Google" id="ProtNLM"/>
    </source>
</evidence>
<dbReference type="PANTHER" id="PTHR33710">
    <property type="entry name" value="BNAC02G09200D PROTEIN"/>
    <property type="match status" value="1"/>
</dbReference>
<accession>A0A5D2L5W9</accession>
<proteinExistence type="predicted"/>
<name>A0A5D2L5W9_GOSTO</name>
<dbReference type="Proteomes" id="UP000322667">
    <property type="component" value="Chromosome D05"/>
</dbReference>
<evidence type="ECO:0000313" key="2">
    <source>
        <dbReference type="Proteomes" id="UP000322667"/>
    </source>
</evidence>